<evidence type="ECO:0000256" key="1">
    <source>
        <dbReference type="SAM" id="Phobius"/>
    </source>
</evidence>
<accession>A0ABS3KNM5</accession>
<keyword evidence="1" id="KW-0472">Membrane</keyword>
<organism evidence="2 3">
    <name type="scientific">Roseomonas haemaphysalidis</name>
    <dbReference type="NCBI Taxonomy" id="2768162"/>
    <lineage>
        <taxon>Bacteria</taxon>
        <taxon>Pseudomonadati</taxon>
        <taxon>Pseudomonadota</taxon>
        <taxon>Alphaproteobacteria</taxon>
        <taxon>Acetobacterales</taxon>
        <taxon>Roseomonadaceae</taxon>
        <taxon>Roseomonas</taxon>
    </lineage>
</organism>
<dbReference type="Pfam" id="PF04286">
    <property type="entry name" value="DUF445"/>
    <property type="match status" value="1"/>
</dbReference>
<gene>
    <name evidence="2" type="ORF">IAI61_08275</name>
</gene>
<sequence>MRSAPASPAMHTTPLPDPDAALRRNLSRYRTFAGGLLVVMAGLMLGAYWMPPGYATDLLQAAAKAGLVGGLADWFAVTALFRRPMGLPIPHTAIIPNQKERLGRGLGRFVANHVFTEAELARVMQRIDVASILKRVLADPANTRPAAEALTASLPRILLSLEDGRARRLLARLLPRIVSGPAAARMLARLLRTLMAGGQHQEVFGLAVTQVRAVLKSKESSLQEAIQARVRAEGGALVGWLAGAAVARRVLGSLSQELEKIEPDDSELRAAFETWLLAEIDKLENDPERAATIGRAMRDAMAHPTVNAWLMDVWDRLKAALAADAGRADGRSVALISGLLGNVGTLLGQDEAARARVNGTVERMARGALPRAQEQLSGFIAQVVGNWDTATVVDKIELRVGRDLQFVRINGTIVGFLAGGGLYALLHAVFGRVAQ</sequence>
<dbReference type="EMBL" id="JACTNG010000003">
    <property type="protein sequence ID" value="MBO1079024.1"/>
    <property type="molecule type" value="Genomic_DNA"/>
</dbReference>
<protein>
    <submittedName>
        <fullName evidence="2">DUF445 domain-containing protein</fullName>
    </submittedName>
</protein>
<keyword evidence="1" id="KW-0812">Transmembrane</keyword>
<keyword evidence="3" id="KW-1185">Reference proteome</keyword>
<feature type="transmembrane region" description="Helical" evidence="1">
    <location>
        <begin position="409"/>
        <end position="430"/>
    </location>
</feature>
<name>A0ABS3KNM5_9PROT</name>
<dbReference type="PANTHER" id="PTHR38442">
    <property type="entry name" value="INNER MEMBRANE PROTEIN-RELATED"/>
    <property type="match status" value="1"/>
</dbReference>
<comment type="caution">
    <text evidence="2">The sequence shown here is derived from an EMBL/GenBank/DDBJ whole genome shotgun (WGS) entry which is preliminary data.</text>
</comment>
<proteinExistence type="predicted"/>
<evidence type="ECO:0000313" key="3">
    <source>
        <dbReference type="Proteomes" id="UP001518989"/>
    </source>
</evidence>
<reference evidence="2 3" key="1">
    <citation type="submission" date="2020-09" db="EMBL/GenBank/DDBJ databases">
        <title>Roseomonas.</title>
        <authorList>
            <person name="Zhu W."/>
        </authorList>
    </citation>
    <scope>NUCLEOTIDE SEQUENCE [LARGE SCALE GENOMIC DNA]</scope>
    <source>
        <strain evidence="2 3">573</strain>
    </source>
</reference>
<feature type="transmembrane region" description="Helical" evidence="1">
    <location>
        <begin position="32"/>
        <end position="50"/>
    </location>
</feature>
<keyword evidence="1" id="KW-1133">Transmembrane helix</keyword>
<dbReference type="Proteomes" id="UP001518989">
    <property type="component" value="Unassembled WGS sequence"/>
</dbReference>
<dbReference type="PANTHER" id="PTHR38442:SF1">
    <property type="entry name" value="INNER MEMBRANE PROTEIN"/>
    <property type="match status" value="1"/>
</dbReference>
<dbReference type="InterPro" id="IPR007383">
    <property type="entry name" value="DUF445"/>
</dbReference>
<evidence type="ECO:0000313" key="2">
    <source>
        <dbReference type="EMBL" id="MBO1079024.1"/>
    </source>
</evidence>